<organism evidence="1">
    <name type="scientific">Spirodela intermedia</name>
    <name type="common">Intermediate duckweed</name>
    <dbReference type="NCBI Taxonomy" id="51605"/>
    <lineage>
        <taxon>Eukaryota</taxon>
        <taxon>Viridiplantae</taxon>
        <taxon>Streptophyta</taxon>
        <taxon>Embryophyta</taxon>
        <taxon>Tracheophyta</taxon>
        <taxon>Spermatophyta</taxon>
        <taxon>Magnoliopsida</taxon>
        <taxon>Liliopsida</taxon>
        <taxon>Araceae</taxon>
        <taxon>Lemnoideae</taxon>
        <taxon>Spirodela</taxon>
    </lineage>
</organism>
<gene>
    <name evidence="1" type="ORF">SI7747_16019054</name>
</gene>
<name>A0A7I8JSS5_SPIIN</name>
<accession>A0A7I8JSS5</accession>
<sequence>MPISQCLCKVHYVSFLLEETLMYPLIDSRVEDSKSVDSKAGFFLQIRAL</sequence>
<dbReference type="Proteomes" id="UP001189122">
    <property type="component" value="Unassembled WGS sequence"/>
</dbReference>
<protein>
    <submittedName>
        <fullName evidence="1">Uncharacterized protein</fullName>
    </submittedName>
</protein>
<reference evidence="1 2" key="1">
    <citation type="submission" date="2019-12" db="EMBL/GenBank/DDBJ databases">
        <authorList>
            <person name="Scholz U."/>
            <person name="Mascher M."/>
            <person name="Fiebig A."/>
        </authorList>
    </citation>
    <scope>NUCLEOTIDE SEQUENCE</scope>
</reference>
<keyword evidence="2" id="KW-1185">Reference proteome</keyword>
<proteinExistence type="predicted"/>
<dbReference type="EMBL" id="CACRZD030000016">
    <property type="protein sequence ID" value="CAA6672643.1"/>
    <property type="molecule type" value="Genomic_DNA"/>
</dbReference>
<evidence type="ECO:0000313" key="1">
    <source>
        <dbReference type="EMBL" id="CAA2633545.1"/>
    </source>
</evidence>
<evidence type="ECO:0000313" key="2">
    <source>
        <dbReference type="Proteomes" id="UP001189122"/>
    </source>
</evidence>
<dbReference type="AlphaFoldDB" id="A0A7I8JSS5"/>
<dbReference type="EMBL" id="LR743603">
    <property type="protein sequence ID" value="CAA2633545.1"/>
    <property type="molecule type" value="Genomic_DNA"/>
</dbReference>